<accession>A0ABR7MM35</accession>
<gene>
    <name evidence="4" type="ORF">H8B15_14545</name>
</gene>
<proteinExistence type="predicted"/>
<dbReference type="SUPFAM" id="SSF46894">
    <property type="entry name" value="C-terminal effector domain of the bipartite response regulators"/>
    <property type="match status" value="1"/>
</dbReference>
<dbReference type="EMBL" id="JACSCY010000012">
    <property type="protein sequence ID" value="MBC6612144.1"/>
    <property type="molecule type" value="Genomic_DNA"/>
</dbReference>
<organism evidence="4 5">
    <name type="scientific">Hymenobacter citatus</name>
    <dbReference type="NCBI Taxonomy" id="2763506"/>
    <lineage>
        <taxon>Bacteria</taxon>
        <taxon>Pseudomonadati</taxon>
        <taxon>Bacteroidota</taxon>
        <taxon>Cytophagia</taxon>
        <taxon>Cytophagales</taxon>
        <taxon>Hymenobacteraceae</taxon>
        <taxon>Hymenobacter</taxon>
    </lineage>
</organism>
<evidence type="ECO:0000256" key="2">
    <source>
        <dbReference type="PROSITE-ProRule" id="PRU01091"/>
    </source>
</evidence>
<name>A0ABR7MM35_9BACT</name>
<keyword evidence="1 2" id="KW-0238">DNA-binding</keyword>
<dbReference type="Pfam" id="PF00486">
    <property type="entry name" value="Trans_reg_C"/>
    <property type="match status" value="1"/>
</dbReference>
<reference evidence="4 5" key="1">
    <citation type="submission" date="2020-08" db="EMBL/GenBank/DDBJ databases">
        <title>Hymenobacter sp.</title>
        <authorList>
            <person name="Kim M.K."/>
        </authorList>
    </citation>
    <scope>NUCLEOTIDE SEQUENCE [LARGE SCALE GENOMIC DNA]</scope>
    <source>
        <strain evidence="4 5">BT507</strain>
    </source>
</reference>
<keyword evidence="5" id="KW-1185">Reference proteome</keyword>
<dbReference type="InterPro" id="IPR036388">
    <property type="entry name" value="WH-like_DNA-bd_sf"/>
</dbReference>
<feature type="domain" description="OmpR/PhoB-type" evidence="3">
    <location>
        <begin position="1"/>
        <end position="55"/>
    </location>
</feature>
<comment type="caution">
    <text evidence="4">The sequence shown here is derived from an EMBL/GenBank/DDBJ whole genome shotgun (WGS) entry which is preliminary data.</text>
</comment>
<feature type="DNA-binding region" description="OmpR/PhoB-type" evidence="2">
    <location>
        <begin position="1"/>
        <end position="55"/>
    </location>
</feature>
<dbReference type="RefSeq" id="WP_187320507.1">
    <property type="nucleotide sequence ID" value="NZ_JACSCY010000012.1"/>
</dbReference>
<sequence length="55" mass="6607">MILDRRTCLRRFWGDDNFFTARNMDVYLSHLRKHPRQDETLNILNIQGVGFKLIA</sequence>
<dbReference type="InterPro" id="IPR001867">
    <property type="entry name" value="OmpR/PhoB-type_DNA-bd"/>
</dbReference>
<evidence type="ECO:0000256" key="1">
    <source>
        <dbReference type="ARBA" id="ARBA00023125"/>
    </source>
</evidence>
<evidence type="ECO:0000313" key="5">
    <source>
        <dbReference type="Proteomes" id="UP000622017"/>
    </source>
</evidence>
<evidence type="ECO:0000313" key="4">
    <source>
        <dbReference type="EMBL" id="MBC6612144.1"/>
    </source>
</evidence>
<dbReference type="Proteomes" id="UP000622017">
    <property type="component" value="Unassembled WGS sequence"/>
</dbReference>
<dbReference type="PROSITE" id="PS51755">
    <property type="entry name" value="OMPR_PHOB"/>
    <property type="match status" value="1"/>
</dbReference>
<dbReference type="InterPro" id="IPR016032">
    <property type="entry name" value="Sig_transdc_resp-reg_C-effctor"/>
</dbReference>
<evidence type="ECO:0000259" key="3">
    <source>
        <dbReference type="PROSITE" id="PS51755"/>
    </source>
</evidence>
<dbReference type="Gene3D" id="1.10.10.10">
    <property type="entry name" value="Winged helix-like DNA-binding domain superfamily/Winged helix DNA-binding domain"/>
    <property type="match status" value="1"/>
</dbReference>
<protein>
    <submittedName>
        <fullName evidence="4">Winged helix-turn-helix domain-containing protein</fullName>
    </submittedName>
</protein>